<keyword evidence="3 5" id="KW-0378">Hydrolase</keyword>
<dbReference type="InterPro" id="IPR023827">
    <property type="entry name" value="Peptidase_S8_Asp-AS"/>
</dbReference>
<feature type="domain" description="Peptidase S8/S53" evidence="9">
    <location>
        <begin position="112"/>
        <end position="392"/>
    </location>
</feature>
<dbReference type="AlphaFoldDB" id="A0A1G7V1S4"/>
<protein>
    <submittedName>
        <fullName evidence="10">Subtilase family protein</fullName>
    </submittedName>
</protein>
<feature type="active site" description="Charge relay system" evidence="5">
    <location>
        <position position="119"/>
    </location>
</feature>
<dbReference type="PROSITE" id="PS00138">
    <property type="entry name" value="SUBTILASE_SER"/>
    <property type="match status" value="1"/>
</dbReference>
<evidence type="ECO:0000256" key="8">
    <source>
        <dbReference type="SAM" id="SignalP"/>
    </source>
</evidence>
<keyword evidence="1 5" id="KW-0645">Protease</keyword>
<dbReference type="PROSITE" id="PS51892">
    <property type="entry name" value="SUBTILASE"/>
    <property type="match status" value="1"/>
</dbReference>
<dbReference type="RefSeq" id="WP_176762573.1">
    <property type="nucleotide sequence ID" value="NZ_FNCS01000003.1"/>
</dbReference>
<dbReference type="PROSITE" id="PS00136">
    <property type="entry name" value="SUBTILASE_ASP"/>
    <property type="match status" value="1"/>
</dbReference>
<evidence type="ECO:0000256" key="3">
    <source>
        <dbReference type="ARBA" id="ARBA00022801"/>
    </source>
</evidence>
<comment type="similarity">
    <text evidence="5 6">Belongs to the peptidase S8 family.</text>
</comment>
<sequence>MVGWWAGGRWAALVACLALAGCGGSGGSGDSDQPETTGDVAVPSGPQGSGSTDWVSGSVAHTFDFERAQRILSSRRFQGVNADLVGGGDNQSHPYALIRLELALSGGWTGLGQRVAVVDDGFRLTHGEFAGTDIKTFGNVAVAGTSSHGTHVAALISGSADSGAMMGVAPDADLHLTSYLRDDNRTGVDITKLAAATAEATSLGAVAQNNSWGILRRGGGSELLLSDVEAHLAANAGSTVSDAFSTLAGGSANGWRRYFDALDDFQDSGVVVWAMSNDESLGENDASSALPLLVPELNNAWIAVGNGLFTVNAQNEIVDAHRLSVACGAMARSCLFADGTTQSAGIASDTSYGMGTGTSFAAPQVSGAIAILAQAFPSLTPEEWTRRLLATAYSDFSDFSPDGTVMIGGAVEKAYSDEWGMGVLDVAAALSPINGVSLVNGRDLASADRSNAETSGLVTGAAYGDGVRAALAGVDVAVFDALDTPFMTSAGNFAVAARPDLRAAAALPEIGEDGLTGALMANGMDSVSAMTEFGAAQYRVAATGLGGGEAITDARGLGSAAANVGAVASLSDTTAAMIGRYEAGAIGFEHFGFVGTHVSIENGAVGGVGAALSLDAGAAQVKASVMSAYESGGVLGLSGRGGFAVDGGAVVNALALSGQIELGGATVFAGIEGGVTGAAAGGYFAALEPMAFSSFQMGVSSRDLMAAGDQLTFAVSQPMRLDSGAAVVRLPAGRTLGGEITTADHRVDLAPEGRQMDFGLNYSFAPTETSALSLGAVVSTELGHSVDQAGAAVAARFSQRF</sequence>
<feature type="signal peptide" evidence="8">
    <location>
        <begin position="1"/>
        <end position="20"/>
    </location>
</feature>
<feature type="active site" description="Charge relay system" evidence="5">
    <location>
        <position position="359"/>
    </location>
</feature>
<name>A0A1G7V1S4_9HYPH</name>
<evidence type="ECO:0000256" key="4">
    <source>
        <dbReference type="ARBA" id="ARBA00022825"/>
    </source>
</evidence>
<evidence type="ECO:0000313" key="11">
    <source>
        <dbReference type="Proteomes" id="UP000199495"/>
    </source>
</evidence>
<dbReference type="SUPFAM" id="SSF52743">
    <property type="entry name" value="Subtilisin-like"/>
    <property type="match status" value="1"/>
</dbReference>
<dbReference type="InterPro" id="IPR036852">
    <property type="entry name" value="Peptidase_S8/S53_dom_sf"/>
</dbReference>
<dbReference type="PANTHER" id="PTHR42884:SF14">
    <property type="entry name" value="NEUROENDOCRINE CONVERTASE 1"/>
    <property type="match status" value="1"/>
</dbReference>
<dbReference type="Gene3D" id="3.40.50.200">
    <property type="entry name" value="Peptidase S8/S53 domain"/>
    <property type="match status" value="1"/>
</dbReference>
<keyword evidence="11" id="KW-1185">Reference proteome</keyword>
<accession>A0A1G7V1S4</accession>
<keyword evidence="4 5" id="KW-0720">Serine protease</keyword>
<evidence type="ECO:0000256" key="6">
    <source>
        <dbReference type="RuleBase" id="RU003355"/>
    </source>
</evidence>
<feature type="chain" id="PRO_5011585973" evidence="8">
    <location>
        <begin position="21"/>
        <end position="801"/>
    </location>
</feature>
<dbReference type="PANTHER" id="PTHR42884">
    <property type="entry name" value="PROPROTEIN CONVERTASE SUBTILISIN/KEXIN-RELATED"/>
    <property type="match status" value="1"/>
</dbReference>
<dbReference type="Proteomes" id="UP000199495">
    <property type="component" value="Unassembled WGS sequence"/>
</dbReference>
<dbReference type="InterPro" id="IPR034061">
    <property type="entry name" value="Peptidases_S8_Autotransporter"/>
</dbReference>
<dbReference type="GO" id="GO:0016485">
    <property type="term" value="P:protein processing"/>
    <property type="evidence" value="ECO:0007669"/>
    <property type="project" value="TreeGrafter"/>
</dbReference>
<gene>
    <name evidence="10" type="ORF">SAMN04487974_103424</name>
</gene>
<dbReference type="GO" id="GO:0005886">
    <property type="term" value="C:plasma membrane"/>
    <property type="evidence" value="ECO:0007669"/>
    <property type="project" value="TreeGrafter"/>
</dbReference>
<dbReference type="Pfam" id="PF00082">
    <property type="entry name" value="Peptidase_S8"/>
    <property type="match status" value="1"/>
</dbReference>
<dbReference type="GO" id="GO:0004252">
    <property type="term" value="F:serine-type endopeptidase activity"/>
    <property type="evidence" value="ECO:0007669"/>
    <property type="project" value="UniProtKB-UniRule"/>
</dbReference>
<evidence type="ECO:0000256" key="1">
    <source>
        <dbReference type="ARBA" id="ARBA00022670"/>
    </source>
</evidence>
<evidence type="ECO:0000256" key="5">
    <source>
        <dbReference type="PROSITE-ProRule" id="PRU01240"/>
    </source>
</evidence>
<keyword evidence="2 8" id="KW-0732">Signal</keyword>
<proteinExistence type="inferred from homology"/>
<evidence type="ECO:0000259" key="9">
    <source>
        <dbReference type="Pfam" id="PF00082"/>
    </source>
</evidence>
<dbReference type="CDD" id="cd04848">
    <property type="entry name" value="Peptidases_S8_Autotransporter_serine_protease_like"/>
    <property type="match status" value="1"/>
</dbReference>
<dbReference type="STRING" id="440168.SAMN04487974_103424"/>
<feature type="region of interest" description="Disordered" evidence="7">
    <location>
        <begin position="26"/>
        <end position="54"/>
    </location>
</feature>
<evidence type="ECO:0000256" key="7">
    <source>
        <dbReference type="SAM" id="MobiDB-lite"/>
    </source>
</evidence>
<evidence type="ECO:0000313" key="10">
    <source>
        <dbReference type="EMBL" id="SDG53674.1"/>
    </source>
</evidence>
<reference evidence="10 11" key="1">
    <citation type="submission" date="2016-10" db="EMBL/GenBank/DDBJ databases">
        <authorList>
            <person name="de Groot N.N."/>
        </authorList>
    </citation>
    <scope>NUCLEOTIDE SEQUENCE [LARGE SCALE GENOMIC DNA]</scope>
    <source>
        <strain evidence="10 11">CGMCC 1.10267</strain>
    </source>
</reference>
<dbReference type="InterPro" id="IPR000209">
    <property type="entry name" value="Peptidase_S8/S53_dom"/>
</dbReference>
<evidence type="ECO:0000256" key="2">
    <source>
        <dbReference type="ARBA" id="ARBA00022729"/>
    </source>
</evidence>
<dbReference type="EMBL" id="FNCS01000003">
    <property type="protein sequence ID" value="SDG53674.1"/>
    <property type="molecule type" value="Genomic_DNA"/>
</dbReference>
<organism evidence="10 11">
    <name type="scientific">Pelagibacterium luteolum</name>
    <dbReference type="NCBI Taxonomy" id="440168"/>
    <lineage>
        <taxon>Bacteria</taxon>
        <taxon>Pseudomonadati</taxon>
        <taxon>Pseudomonadota</taxon>
        <taxon>Alphaproteobacteria</taxon>
        <taxon>Hyphomicrobiales</taxon>
        <taxon>Devosiaceae</taxon>
        <taxon>Pelagibacterium</taxon>
    </lineage>
</organism>
<feature type="active site" description="Charge relay system" evidence="5">
    <location>
        <position position="148"/>
    </location>
</feature>
<dbReference type="InterPro" id="IPR015500">
    <property type="entry name" value="Peptidase_S8_subtilisin-rel"/>
</dbReference>
<dbReference type="InterPro" id="IPR023828">
    <property type="entry name" value="Peptidase_S8_Ser-AS"/>
</dbReference>
<dbReference type="PRINTS" id="PR00723">
    <property type="entry name" value="SUBTILISIN"/>
</dbReference>